<evidence type="ECO:0000313" key="8">
    <source>
        <dbReference type="EMBL" id="KAF5368992.1"/>
    </source>
</evidence>
<feature type="transmembrane region" description="Helical" evidence="6">
    <location>
        <begin position="221"/>
        <end position="241"/>
    </location>
</feature>
<dbReference type="GO" id="GO:0016020">
    <property type="term" value="C:membrane"/>
    <property type="evidence" value="ECO:0007669"/>
    <property type="project" value="UniProtKB-SubCell"/>
</dbReference>
<comment type="caution">
    <text evidence="8">The sequence shown here is derived from an EMBL/GenBank/DDBJ whole genome shotgun (WGS) entry which is preliminary data.</text>
</comment>
<evidence type="ECO:0000256" key="5">
    <source>
        <dbReference type="SAM" id="MobiDB-lite"/>
    </source>
</evidence>
<feature type="transmembrane region" description="Helical" evidence="6">
    <location>
        <begin position="96"/>
        <end position="121"/>
    </location>
</feature>
<dbReference type="CDD" id="cd17323">
    <property type="entry name" value="MFS_Tpo1_MDR_like"/>
    <property type="match status" value="1"/>
</dbReference>
<dbReference type="InterPro" id="IPR020846">
    <property type="entry name" value="MFS_dom"/>
</dbReference>
<dbReference type="GO" id="GO:0022857">
    <property type="term" value="F:transmembrane transporter activity"/>
    <property type="evidence" value="ECO:0007669"/>
    <property type="project" value="InterPro"/>
</dbReference>
<dbReference type="Proteomes" id="UP000559256">
    <property type="component" value="Unassembled WGS sequence"/>
</dbReference>
<evidence type="ECO:0000256" key="2">
    <source>
        <dbReference type="ARBA" id="ARBA00022692"/>
    </source>
</evidence>
<dbReference type="FunFam" id="1.20.1250.20:FF:000011">
    <property type="entry name" value="MFS multidrug transporter, putative"/>
    <property type="match status" value="1"/>
</dbReference>
<comment type="subcellular location">
    <subcellularLocation>
        <location evidence="1">Membrane</location>
        <topology evidence="1">Multi-pass membrane protein</topology>
    </subcellularLocation>
</comment>
<dbReference type="PANTHER" id="PTHR23502:SF60">
    <property type="entry name" value="MAJOR FACILITATOR SUPERFAMILY (MFS) PROFILE DOMAIN-CONTAINING PROTEIN-RELATED"/>
    <property type="match status" value="1"/>
</dbReference>
<evidence type="ECO:0000256" key="3">
    <source>
        <dbReference type="ARBA" id="ARBA00022989"/>
    </source>
</evidence>
<feature type="transmembrane region" description="Helical" evidence="6">
    <location>
        <begin position="445"/>
        <end position="470"/>
    </location>
</feature>
<proteinExistence type="predicted"/>
<feature type="transmembrane region" description="Helical" evidence="6">
    <location>
        <begin position="485"/>
        <end position="504"/>
    </location>
</feature>
<feature type="domain" description="Major facilitator superfamily (MFS) profile" evidence="7">
    <location>
        <begin position="66"/>
        <end position="505"/>
    </location>
</feature>
<feature type="transmembrane region" description="Helical" evidence="6">
    <location>
        <begin position="308"/>
        <end position="327"/>
    </location>
</feature>
<feature type="transmembrane region" description="Helical" evidence="6">
    <location>
        <begin position="413"/>
        <end position="433"/>
    </location>
</feature>
<dbReference type="OrthoDB" id="6770063at2759"/>
<reference evidence="8 9" key="1">
    <citation type="journal article" date="2020" name="ISME J.">
        <title>Uncovering the hidden diversity of litter-decomposition mechanisms in mushroom-forming fungi.</title>
        <authorList>
            <person name="Floudas D."/>
            <person name="Bentzer J."/>
            <person name="Ahren D."/>
            <person name="Johansson T."/>
            <person name="Persson P."/>
            <person name="Tunlid A."/>
        </authorList>
    </citation>
    <scope>NUCLEOTIDE SEQUENCE [LARGE SCALE GENOMIC DNA]</scope>
    <source>
        <strain evidence="8 9">CBS 291.85</strain>
    </source>
</reference>
<feature type="transmembrane region" description="Helical" evidence="6">
    <location>
        <begin position="192"/>
        <end position="215"/>
    </location>
</feature>
<feature type="transmembrane region" description="Helical" evidence="6">
    <location>
        <begin position="64"/>
        <end position="84"/>
    </location>
</feature>
<organism evidence="8 9">
    <name type="scientific">Tetrapyrgos nigripes</name>
    <dbReference type="NCBI Taxonomy" id="182062"/>
    <lineage>
        <taxon>Eukaryota</taxon>
        <taxon>Fungi</taxon>
        <taxon>Dikarya</taxon>
        <taxon>Basidiomycota</taxon>
        <taxon>Agaricomycotina</taxon>
        <taxon>Agaricomycetes</taxon>
        <taxon>Agaricomycetidae</taxon>
        <taxon>Agaricales</taxon>
        <taxon>Marasmiineae</taxon>
        <taxon>Marasmiaceae</taxon>
        <taxon>Tetrapyrgos</taxon>
    </lineage>
</organism>
<dbReference type="InterPro" id="IPR036259">
    <property type="entry name" value="MFS_trans_sf"/>
</dbReference>
<dbReference type="EMBL" id="JAACJM010000014">
    <property type="protein sequence ID" value="KAF5368992.1"/>
    <property type="molecule type" value="Genomic_DNA"/>
</dbReference>
<dbReference type="PROSITE" id="PS50850">
    <property type="entry name" value="MFS"/>
    <property type="match status" value="1"/>
</dbReference>
<protein>
    <recommendedName>
        <fullName evidence="7">Major facilitator superfamily (MFS) profile domain-containing protein</fullName>
    </recommendedName>
</protein>
<gene>
    <name evidence="8" type="ORF">D9758_002844</name>
</gene>
<evidence type="ECO:0000256" key="4">
    <source>
        <dbReference type="ARBA" id="ARBA00023136"/>
    </source>
</evidence>
<feature type="transmembrane region" description="Helical" evidence="6">
    <location>
        <begin position="347"/>
        <end position="365"/>
    </location>
</feature>
<name>A0A8H5LTI1_9AGAR</name>
<dbReference type="AlphaFoldDB" id="A0A8H5LTI1"/>
<dbReference type="InterPro" id="IPR011701">
    <property type="entry name" value="MFS"/>
</dbReference>
<dbReference type="Gene3D" id="1.20.1250.20">
    <property type="entry name" value="MFS general substrate transporter like domains"/>
    <property type="match status" value="1"/>
</dbReference>
<feature type="compositionally biased region" description="Basic and acidic residues" evidence="5">
    <location>
        <begin position="10"/>
        <end position="37"/>
    </location>
</feature>
<evidence type="ECO:0000313" key="9">
    <source>
        <dbReference type="Proteomes" id="UP000559256"/>
    </source>
</evidence>
<keyword evidence="4 6" id="KW-0472">Membrane</keyword>
<dbReference type="Pfam" id="PF07690">
    <property type="entry name" value="MFS_1"/>
    <property type="match status" value="1"/>
</dbReference>
<dbReference type="SUPFAM" id="SSF103473">
    <property type="entry name" value="MFS general substrate transporter"/>
    <property type="match status" value="1"/>
</dbReference>
<accession>A0A8H5LTI1</accession>
<feature type="transmembrane region" description="Helical" evidence="6">
    <location>
        <begin position="386"/>
        <end position="407"/>
    </location>
</feature>
<feature type="region of interest" description="Disordered" evidence="5">
    <location>
        <begin position="1"/>
        <end position="59"/>
    </location>
</feature>
<keyword evidence="3 6" id="KW-1133">Transmembrane helix</keyword>
<evidence type="ECO:0000256" key="1">
    <source>
        <dbReference type="ARBA" id="ARBA00004141"/>
    </source>
</evidence>
<feature type="transmembrane region" description="Helical" evidence="6">
    <location>
        <begin position="158"/>
        <end position="180"/>
    </location>
</feature>
<sequence length="505" mass="55687">MSSGPSTNEFTKKEVPDSSELARKPSGEHERQERTLADETIQIVDWDGPDDPNNPKNWSSKRKWAATSIASLFTLLSPTTSSIISPATSHVVEEFGITNTTLAGMITSIFVLGFAVGPLLFGPLSEIYGRSRVVQWATMWFLIWNLVCGFAQTTTQLIIFRFFAGLGGSASITIGAAVIGDTFNPDQRGRATAIYALGPMVGPALGPVVGAWIATRTTWRWVFWSTSIFNVLIQIAGLVYLQETYAPVLLERKAKRLAKAMSSLDPEKASKRPIPRFQTPYESEDRSWQKILGKALTRPFILFAREPIIQLLGAYMSLMYGVFYLFITTMPGIFQNVYHESTGIGGLNFIALGSGMCFASFVNSRTMDKIYRYYKDRNGGVGEPEFRVPTMVPASIAFPLGILMSGWGAQHHVHWIVVDVGIFLVGTGIILAFQCIQTYIIDVFTLYAASGVASVFFLRALFGFCFPLFADEMYNSLGYGKGNTILSAAAIALGCPAPWILWFYV</sequence>
<dbReference type="PANTHER" id="PTHR23502">
    <property type="entry name" value="MAJOR FACILITATOR SUPERFAMILY"/>
    <property type="match status" value="1"/>
</dbReference>
<evidence type="ECO:0000256" key="6">
    <source>
        <dbReference type="SAM" id="Phobius"/>
    </source>
</evidence>
<keyword evidence="9" id="KW-1185">Reference proteome</keyword>
<feature type="transmembrane region" description="Helical" evidence="6">
    <location>
        <begin position="133"/>
        <end position="152"/>
    </location>
</feature>
<keyword evidence="2 6" id="KW-0812">Transmembrane</keyword>
<evidence type="ECO:0000259" key="7">
    <source>
        <dbReference type="PROSITE" id="PS50850"/>
    </source>
</evidence>